<reference evidence="1" key="1">
    <citation type="journal article" date="2015" name="Nature">
        <title>Complex archaea that bridge the gap between prokaryotes and eukaryotes.</title>
        <authorList>
            <person name="Spang A."/>
            <person name="Saw J.H."/>
            <person name="Jorgensen S.L."/>
            <person name="Zaremba-Niedzwiedzka K."/>
            <person name="Martijn J."/>
            <person name="Lind A.E."/>
            <person name="van Eijk R."/>
            <person name="Schleper C."/>
            <person name="Guy L."/>
            <person name="Ettema T.J."/>
        </authorList>
    </citation>
    <scope>NUCLEOTIDE SEQUENCE</scope>
</reference>
<evidence type="ECO:0000313" key="1">
    <source>
        <dbReference type="EMBL" id="KKN21915.1"/>
    </source>
</evidence>
<sequence length="68" mass="7761">MMAEAYARLVVEDDGSGTWPWTLYLHTDLHDEGLNEVFLEYFETREKAVDAAKELASRMGGIKVQVKK</sequence>
<comment type="caution">
    <text evidence="1">The sequence shown here is derived from an EMBL/GenBank/DDBJ whole genome shotgun (WGS) entry which is preliminary data.</text>
</comment>
<name>A0A0F9NR21_9ZZZZ</name>
<protein>
    <submittedName>
        <fullName evidence="1">Uncharacterized protein</fullName>
    </submittedName>
</protein>
<gene>
    <name evidence="1" type="ORF">LCGC14_0920450</name>
</gene>
<organism evidence="1">
    <name type="scientific">marine sediment metagenome</name>
    <dbReference type="NCBI Taxonomy" id="412755"/>
    <lineage>
        <taxon>unclassified sequences</taxon>
        <taxon>metagenomes</taxon>
        <taxon>ecological metagenomes</taxon>
    </lineage>
</organism>
<dbReference type="EMBL" id="LAZR01003107">
    <property type="protein sequence ID" value="KKN21915.1"/>
    <property type="molecule type" value="Genomic_DNA"/>
</dbReference>
<proteinExistence type="predicted"/>
<accession>A0A0F9NR21</accession>
<dbReference type="AlphaFoldDB" id="A0A0F9NR21"/>